<feature type="chain" id="PRO_5039012304" description="Lipoprotein" evidence="1">
    <location>
        <begin position="20"/>
        <end position="80"/>
    </location>
</feature>
<keyword evidence="1" id="KW-0732">Signal</keyword>
<dbReference type="EMBL" id="MAPZ01000010">
    <property type="protein sequence ID" value="OBY11776.1"/>
    <property type="molecule type" value="Genomic_DNA"/>
</dbReference>
<reference evidence="2 3" key="1">
    <citation type="submission" date="2016-06" db="EMBL/GenBank/DDBJ databases">
        <authorList>
            <person name="Kjaerup R.B."/>
            <person name="Dalgaard T.S."/>
            <person name="Juul-Madsen H.R."/>
        </authorList>
    </citation>
    <scope>NUCLEOTIDE SEQUENCE [LARGE SCALE GENOMIC DNA]</scope>
    <source>
        <strain evidence="2 3">373-A1</strain>
    </source>
</reference>
<evidence type="ECO:0000313" key="2">
    <source>
        <dbReference type="EMBL" id="OBY11776.1"/>
    </source>
</evidence>
<sequence length="80" mass="9492">MKSKLLAIFIIFNSLFILGCNRNNNDSSTNLKLYIYNIEKDNLNFISEVKRQNFISWNEDSKSFIFIDNNYCYNGDKYSI</sequence>
<dbReference type="RefSeq" id="WP_027097789.1">
    <property type="nucleotide sequence ID" value="NZ_CABHIH010000001.1"/>
</dbReference>
<protein>
    <recommendedName>
        <fullName evidence="4">Lipoprotein</fullName>
    </recommendedName>
</protein>
<proteinExistence type="predicted"/>
<dbReference type="PROSITE" id="PS51257">
    <property type="entry name" value="PROKAR_LIPOPROTEIN"/>
    <property type="match status" value="1"/>
</dbReference>
<organism evidence="2 3">
    <name type="scientific">Clostridium paraputrificum</name>
    <dbReference type="NCBI Taxonomy" id="29363"/>
    <lineage>
        <taxon>Bacteria</taxon>
        <taxon>Bacillati</taxon>
        <taxon>Bacillota</taxon>
        <taxon>Clostridia</taxon>
        <taxon>Eubacteriales</taxon>
        <taxon>Clostridiaceae</taxon>
        <taxon>Clostridium</taxon>
    </lineage>
</organism>
<evidence type="ECO:0000256" key="1">
    <source>
        <dbReference type="SAM" id="SignalP"/>
    </source>
</evidence>
<keyword evidence="3" id="KW-1185">Reference proteome</keyword>
<gene>
    <name evidence="2" type="ORF">CP373A1_02310</name>
</gene>
<dbReference type="AlphaFoldDB" id="A0A174T3X3"/>
<evidence type="ECO:0000313" key="3">
    <source>
        <dbReference type="Proteomes" id="UP000092714"/>
    </source>
</evidence>
<dbReference type="GeneID" id="42775622"/>
<comment type="caution">
    <text evidence="2">The sequence shown here is derived from an EMBL/GenBank/DDBJ whole genome shotgun (WGS) entry which is preliminary data.</text>
</comment>
<name>A0A174T3X3_9CLOT</name>
<feature type="signal peptide" evidence="1">
    <location>
        <begin position="1"/>
        <end position="19"/>
    </location>
</feature>
<evidence type="ECO:0008006" key="4">
    <source>
        <dbReference type="Google" id="ProtNLM"/>
    </source>
</evidence>
<accession>A0A174T3X3</accession>
<dbReference type="Proteomes" id="UP000092714">
    <property type="component" value="Unassembled WGS sequence"/>
</dbReference>